<feature type="compositionally biased region" description="Basic residues" evidence="1">
    <location>
        <begin position="62"/>
        <end position="75"/>
    </location>
</feature>
<feature type="compositionally biased region" description="Polar residues" evidence="1">
    <location>
        <begin position="38"/>
        <end position="55"/>
    </location>
</feature>
<accession>A0A811RY91</accession>
<dbReference type="Pfam" id="PF03101">
    <property type="entry name" value="FAR1"/>
    <property type="match status" value="1"/>
</dbReference>
<proteinExistence type="predicted"/>
<dbReference type="PANTHER" id="PTHR34835">
    <property type="entry name" value="OS07G0283600 PROTEIN-RELATED"/>
    <property type="match status" value="1"/>
</dbReference>
<feature type="compositionally biased region" description="Basic residues" evidence="1">
    <location>
        <begin position="127"/>
        <end position="143"/>
    </location>
</feature>
<dbReference type="AlphaFoldDB" id="A0A811RY91"/>
<feature type="region of interest" description="Disordered" evidence="1">
    <location>
        <begin position="517"/>
        <end position="563"/>
    </location>
</feature>
<evidence type="ECO:0000259" key="2">
    <source>
        <dbReference type="Pfam" id="PF03101"/>
    </source>
</evidence>
<comment type="caution">
    <text evidence="3">The sequence shown here is derived from an EMBL/GenBank/DDBJ whole genome shotgun (WGS) entry which is preliminary data.</text>
</comment>
<dbReference type="EMBL" id="CAJGYO010000017">
    <property type="protein sequence ID" value="CAD6333843.1"/>
    <property type="molecule type" value="Genomic_DNA"/>
</dbReference>
<keyword evidence="4" id="KW-1185">Reference proteome</keyword>
<reference evidence="3" key="1">
    <citation type="submission" date="2020-10" db="EMBL/GenBank/DDBJ databases">
        <authorList>
            <person name="Han B."/>
            <person name="Lu T."/>
            <person name="Zhao Q."/>
            <person name="Huang X."/>
            <person name="Zhao Y."/>
        </authorList>
    </citation>
    <scope>NUCLEOTIDE SEQUENCE</scope>
</reference>
<evidence type="ECO:0000313" key="4">
    <source>
        <dbReference type="Proteomes" id="UP000604825"/>
    </source>
</evidence>
<feature type="domain" description="FAR1" evidence="2">
    <location>
        <begin position="771"/>
        <end position="855"/>
    </location>
</feature>
<dbReference type="Proteomes" id="UP000604825">
    <property type="component" value="Unassembled WGS sequence"/>
</dbReference>
<organism evidence="3 4">
    <name type="scientific">Miscanthus lutarioriparius</name>
    <dbReference type="NCBI Taxonomy" id="422564"/>
    <lineage>
        <taxon>Eukaryota</taxon>
        <taxon>Viridiplantae</taxon>
        <taxon>Streptophyta</taxon>
        <taxon>Embryophyta</taxon>
        <taxon>Tracheophyta</taxon>
        <taxon>Spermatophyta</taxon>
        <taxon>Magnoliopsida</taxon>
        <taxon>Liliopsida</taxon>
        <taxon>Poales</taxon>
        <taxon>Poaceae</taxon>
        <taxon>PACMAD clade</taxon>
        <taxon>Panicoideae</taxon>
        <taxon>Andropogonodae</taxon>
        <taxon>Andropogoneae</taxon>
        <taxon>Saccharinae</taxon>
        <taxon>Miscanthus</taxon>
    </lineage>
</organism>
<feature type="region of interest" description="Disordered" evidence="1">
    <location>
        <begin position="662"/>
        <end position="693"/>
    </location>
</feature>
<name>A0A811RY91_9POAL</name>
<feature type="compositionally biased region" description="Polar residues" evidence="1">
    <location>
        <begin position="517"/>
        <end position="536"/>
    </location>
</feature>
<gene>
    <name evidence="3" type="ORF">NCGR_LOCUS57941</name>
</gene>
<feature type="region of interest" description="Disordered" evidence="1">
    <location>
        <begin position="593"/>
        <end position="615"/>
    </location>
</feature>
<evidence type="ECO:0000313" key="3">
    <source>
        <dbReference type="EMBL" id="CAD6333843.1"/>
    </source>
</evidence>
<dbReference type="InterPro" id="IPR004330">
    <property type="entry name" value="FAR1_DNA_bnd_dom"/>
</dbReference>
<feature type="compositionally biased region" description="Low complexity" evidence="1">
    <location>
        <begin position="668"/>
        <end position="677"/>
    </location>
</feature>
<feature type="region of interest" description="Disordered" evidence="1">
    <location>
        <begin position="31"/>
        <end position="160"/>
    </location>
</feature>
<evidence type="ECO:0000256" key="1">
    <source>
        <dbReference type="SAM" id="MobiDB-lite"/>
    </source>
</evidence>
<protein>
    <recommendedName>
        <fullName evidence="2">FAR1 domain-containing protein</fullName>
    </recommendedName>
</protein>
<sequence length="881" mass="97972">MKQKLDHVPERVTTITISNSQQFYEIQIPLSAGDNGGMASSANTNADGTHDASSSIHERVVPRHHQKKTIPKKFQQKGAQCSSAATPKRRAPHTSQHEDLLSSPTSRSPMLAASQDNDDDDFEPAIKRPRPKVPAHKDPKSKKSSLPSIQEEDDDGIPGKINCRCTPNHVLDAINKLSEPQKNRVRELGWGKFLEIAIDCVESRNLFLYLLDRVDINSMFLRVPPNIELPINKAAVHAVLGVPAGTEVISKKSSKELSNAKRELMAQLGIATNKITVPRLLEEVAKGNADDLSMKCFFLVIFNRFLFPGSAFDIANTDLQFIMDFQNFGKVDWQQAVIDHIRTSAKEWQSPGAKNTANPTIRSCAPFLLIYYLENLDHPLNDNNHRMVVPRAAVFSKQYISTLTNADRWADKDDRICYGKLRQKNPVGSAYQKVYTMQHTAVPASFQLPQLSDLLRGVLDNVAASSNPHLIQLITTVDRDIRANQKVIHELHHTNECLLIKFSEDVKELFANAPTPTITKVQHTTGQQTRPESSTRNLREPTLQRNDGAHISSDLAGPSHTETATVQVEQPADATQPIAGPAGARQEETVAFRDEQAAEQEQPLTDPVGDHNVNNLRATTKGVDVVTTGLHIPTMVGEQLGKQPHGSAHLDMGGHHEDSLIRKEHRQAAATASRSTRGPLSSMQPPVTGSQTGASQALPMLIPIPIQVTPEDLDHEDATDTPATPPATLSAAEIVTPEVGKTYTHPPTLPEDMIPKVGMFFDTEEHAYEMFRRYAEATGFPIKWDRKKHTVRDISCSMSGTWKYYKPEQQRTRNKFTKKTGCKVYMKLKHVSDMEGNNNGKVMIDKIRLDHNHLLSDTPWVTKQMRCHKRRKTCNGLCGSP</sequence>
<dbReference type="OrthoDB" id="696384at2759"/>
<feature type="compositionally biased region" description="Polar residues" evidence="1">
    <location>
        <begin position="678"/>
        <end position="693"/>
    </location>
</feature>
<dbReference type="PANTHER" id="PTHR34835:SF67">
    <property type="entry name" value="AMINOTRANSFERASE-LIKE PLANT MOBILE DOMAIN-CONTAINING PROTEIN"/>
    <property type="match status" value="1"/>
</dbReference>